<dbReference type="InterPro" id="IPR011990">
    <property type="entry name" value="TPR-like_helical_dom_sf"/>
</dbReference>
<accession>A0A2A5AE20</accession>
<dbReference type="Pfam" id="PF08238">
    <property type="entry name" value="Sel1"/>
    <property type="match status" value="2"/>
</dbReference>
<proteinExistence type="predicted"/>
<evidence type="ECO:0000313" key="1">
    <source>
        <dbReference type="EMBL" id="PCJ17534.1"/>
    </source>
</evidence>
<evidence type="ECO:0008006" key="3">
    <source>
        <dbReference type="Google" id="ProtNLM"/>
    </source>
</evidence>
<evidence type="ECO:0000313" key="2">
    <source>
        <dbReference type="Proteomes" id="UP000218327"/>
    </source>
</evidence>
<dbReference type="SMART" id="SM00671">
    <property type="entry name" value="SEL1"/>
    <property type="match status" value="1"/>
</dbReference>
<comment type="caution">
    <text evidence="1">The sequence shown here is derived from an EMBL/GenBank/DDBJ whole genome shotgun (WGS) entry which is preliminary data.</text>
</comment>
<dbReference type="EMBL" id="NVVJ01000106">
    <property type="protein sequence ID" value="PCJ17534.1"/>
    <property type="molecule type" value="Genomic_DNA"/>
</dbReference>
<dbReference type="SUPFAM" id="SSF81901">
    <property type="entry name" value="HCP-like"/>
    <property type="match status" value="1"/>
</dbReference>
<dbReference type="InterPro" id="IPR006597">
    <property type="entry name" value="Sel1-like"/>
</dbReference>
<protein>
    <recommendedName>
        <fullName evidence="3">Sel1 repeat family protein</fullName>
    </recommendedName>
</protein>
<dbReference type="Gene3D" id="1.25.40.10">
    <property type="entry name" value="Tetratricopeptide repeat domain"/>
    <property type="match status" value="1"/>
</dbReference>
<feature type="non-terminal residue" evidence="1">
    <location>
        <position position="1"/>
    </location>
</feature>
<dbReference type="AlphaFoldDB" id="A0A2A5AE20"/>
<reference evidence="2" key="1">
    <citation type="submission" date="2017-08" db="EMBL/GenBank/DDBJ databases">
        <title>A dynamic microbial community with high functional redundancy inhabits the cold, oxic subseafloor aquifer.</title>
        <authorList>
            <person name="Tully B.J."/>
            <person name="Wheat C.G."/>
            <person name="Glazer B.T."/>
            <person name="Huber J.A."/>
        </authorList>
    </citation>
    <scope>NUCLEOTIDE SEQUENCE [LARGE SCALE GENOMIC DNA]</scope>
</reference>
<gene>
    <name evidence="1" type="ORF">COA96_17620</name>
</gene>
<organism evidence="1 2">
    <name type="scientific">SAR86 cluster bacterium</name>
    <dbReference type="NCBI Taxonomy" id="2030880"/>
    <lineage>
        <taxon>Bacteria</taxon>
        <taxon>Pseudomonadati</taxon>
        <taxon>Pseudomonadota</taxon>
        <taxon>Gammaproteobacteria</taxon>
        <taxon>SAR86 cluster</taxon>
    </lineage>
</organism>
<name>A0A2A5AE20_9GAMM</name>
<dbReference type="Proteomes" id="UP000218327">
    <property type="component" value="Unassembled WGS sequence"/>
</dbReference>
<sequence>TELDQDKAVEWFGYAAKAGHSASAYILANMYKDGDHVTRDVVQAHAWASMAVSNDYEDATKFRQSLESLMEPDQLRQARRMYARWKIEW</sequence>